<dbReference type="AlphaFoldDB" id="A0A401LPD0"/>
<organism evidence="1 2">
    <name type="scientific">Bacteroides faecalis</name>
    <dbReference type="NCBI Taxonomy" id="2447885"/>
    <lineage>
        <taxon>Bacteria</taxon>
        <taxon>Pseudomonadati</taxon>
        <taxon>Bacteroidota</taxon>
        <taxon>Bacteroidia</taxon>
        <taxon>Bacteroidales</taxon>
        <taxon>Bacteroidaceae</taxon>
        <taxon>Bacteroides</taxon>
    </lineage>
</organism>
<evidence type="ECO:0000313" key="1">
    <source>
        <dbReference type="EMBL" id="GCB33396.1"/>
    </source>
</evidence>
<protein>
    <submittedName>
        <fullName evidence="1">Uncharacterized protein</fullName>
    </submittedName>
</protein>
<reference evidence="1 2" key="1">
    <citation type="submission" date="2018-10" db="EMBL/GenBank/DDBJ databases">
        <title>Draft Genome Sequence of Bacteroides sp. KCTC 15687.</title>
        <authorList>
            <person name="Yu S.Y."/>
            <person name="Kim J.S."/>
            <person name="Oh B.S."/>
            <person name="Park S.H."/>
            <person name="Kang S.W."/>
            <person name="Park J.E."/>
            <person name="Choi S.H."/>
            <person name="Han K.I."/>
            <person name="Lee K.C."/>
            <person name="Eom M.K."/>
            <person name="Suh M.K."/>
            <person name="Lee D.H."/>
            <person name="Yoon H."/>
            <person name="Kim B."/>
            <person name="Yang S.J."/>
            <person name="Lee J.S."/>
            <person name="Lee J.H."/>
        </authorList>
    </citation>
    <scope>NUCLEOTIDE SEQUENCE [LARGE SCALE GENOMIC DNA]</scope>
    <source>
        <strain evidence="1 2">KCTC 15687</strain>
    </source>
</reference>
<sequence length="57" mass="6689">MFTIAFAWTTHKFTIDGYDTLTLLADLFHPITENQFKIFWLYNAEESVKGIIAQDNF</sequence>
<accession>A0A401LPD0</accession>
<comment type="caution">
    <text evidence="1">The sequence shown here is derived from an EMBL/GenBank/DDBJ whole genome shotgun (WGS) entry which is preliminary data.</text>
</comment>
<name>A0A401LPD0_9BACE</name>
<proteinExistence type="predicted"/>
<dbReference type="RefSeq" id="WP_235016672.1">
    <property type="nucleotide sequence ID" value="NZ_BHWB01000001.1"/>
</dbReference>
<keyword evidence="2" id="KW-1185">Reference proteome</keyword>
<dbReference type="Proteomes" id="UP000288079">
    <property type="component" value="Unassembled WGS sequence"/>
</dbReference>
<dbReference type="EMBL" id="BHWB01000001">
    <property type="protein sequence ID" value="GCB33396.1"/>
    <property type="molecule type" value="Genomic_DNA"/>
</dbReference>
<evidence type="ECO:0000313" key="2">
    <source>
        <dbReference type="Proteomes" id="UP000288079"/>
    </source>
</evidence>
<gene>
    <name evidence="1" type="ORF">KGMB02408_03410</name>
</gene>